<dbReference type="CDD" id="cd00071">
    <property type="entry name" value="GMPK"/>
    <property type="match status" value="1"/>
</dbReference>
<evidence type="ECO:0000259" key="9">
    <source>
        <dbReference type="PROSITE" id="PS50106"/>
    </source>
</evidence>
<evidence type="ECO:0000256" key="3">
    <source>
        <dbReference type="ARBA" id="ARBA00022443"/>
    </source>
</evidence>
<comment type="subcellular location">
    <subcellularLocation>
        <location evidence="1">Membrane</location>
        <topology evidence="1">Peripheral membrane protein</topology>
    </subcellularLocation>
</comment>
<dbReference type="Pfam" id="PF00595">
    <property type="entry name" value="PDZ"/>
    <property type="match status" value="3"/>
</dbReference>
<dbReference type="PANTHER" id="PTHR23119:SF5">
    <property type="entry name" value="DISKS LARGE HOMOLOG 1"/>
    <property type="match status" value="1"/>
</dbReference>
<dbReference type="SUPFAM" id="SSF50156">
    <property type="entry name" value="PDZ domain-like"/>
    <property type="match status" value="3"/>
</dbReference>
<dbReference type="Ensembl" id="ENSSOCT00000023700.1">
    <property type="protein sequence ID" value="ENSSOCP00000023124.1"/>
    <property type="gene ID" value="ENSSOCG00000015654.1"/>
</dbReference>
<evidence type="ECO:0000256" key="1">
    <source>
        <dbReference type="ARBA" id="ARBA00004170"/>
    </source>
</evidence>
<dbReference type="Pfam" id="PF10600">
    <property type="entry name" value="PDZ_assoc"/>
    <property type="match status" value="1"/>
</dbReference>
<evidence type="ECO:0000259" key="8">
    <source>
        <dbReference type="PROSITE" id="PS50052"/>
    </source>
</evidence>
<dbReference type="PIRSF" id="PIRSF001741">
    <property type="entry name" value="MAGUK_DLGH"/>
    <property type="match status" value="1"/>
</dbReference>
<dbReference type="PROSITE" id="PS00856">
    <property type="entry name" value="GUANYLATE_KINASE_1"/>
    <property type="match status" value="1"/>
</dbReference>
<dbReference type="PROSITE" id="PS50106">
    <property type="entry name" value="PDZ"/>
    <property type="match status" value="3"/>
</dbReference>
<dbReference type="CDD" id="cd06724">
    <property type="entry name" value="PDZ2_Dlg1-2-4-like"/>
    <property type="match status" value="1"/>
</dbReference>
<feature type="domain" description="PDZ" evidence="9">
    <location>
        <begin position="92"/>
        <end position="179"/>
    </location>
</feature>
<dbReference type="Pfam" id="PF10608">
    <property type="entry name" value="MAGUK_N_PEST"/>
    <property type="match status" value="1"/>
</dbReference>
<dbReference type="InterPro" id="IPR001452">
    <property type="entry name" value="SH3_domain"/>
</dbReference>
<dbReference type="CDD" id="cd12031">
    <property type="entry name" value="SH3_DLG1"/>
    <property type="match status" value="1"/>
</dbReference>
<dbReference type="SUPFAM" id="SSF50044">
    <property type="entry name" value="SH3-domain"/>
    <property type="match status" value="1"/>
</dbReference>
<dbReference type="Pfam" id="PF00018">
    <property type="entry name" value="SH3_1"/>
    <property type="match status" value="1"/>
</dbReference>
<dbReference type="GO" id="GO:0035255">
    <property type="term" value="F:ionotropic glutamate receptor binding"/>
    <property type="evidence" value="ECO:0007669"/>
    <property type="project" value="TreeGrafter"/>
</dbReference>
<evidence type="ECO:0000313" key="11">
    <source>
        <dbReference type="Proteomes" id="UP000694551"/>
    </source>
</evidence>
<dbReference type="GO" id="GO:0045197">
    <property type="term" value="P:establishment or maintenance of epithelial cell apical/basal polarity"/>
    <property type="evidence" value="ECO:0007669"/>
    <property type="project" value="TreeGrafter"/>
</dbReference>
<dbReference type="GO" id="GO:0043005">
    <property type="term" value="C:neuron projection"/>
    <property type="evidence" value="ECO:0007669"/>
    <property type="project" value="InterPro"/>
</dbReference>
<dbReference type="InterPro" id="IPR019583">
    <property type="entry name" value="DLG1-4_PDZ_assoc"/>
</dbReference>
<keyword evidence="4" id="KW-0677">Repeat</keyword>
<keyword evidence="11" id="KW-1185">Reference proteome</keyword>
<dbReference type="GO" id="GO:0043113">
    <property type="term" value="P:receptor clustering"/>
    <property type="evidence" value="ECO:0007669"/>
    <property type="project" value="TreeGrafter"/>
</dbReference>
<protein>
    <submittedName>
        <fullName evidence="10">Discs large MAGUK scaffold protein 1</fullName>
    </submittedName>
</protein>
<evidence type="ECO:0000313" key="10">
    <source>
        <dbReference type="Ensembl" id="ENSSOCP00000023124.1"/>
    </source>
</evidence>
<dbReference type="SMART" id="SM01277">
    <property type="entry name" value="MAGUK_N_PEST"/>
    <property type="match status" value="1"/>
</dbReference>
<dbReference type="PROSITE" id="PS50002">
    <property type="entry name" value="SH3"/>
    <property type="match status" value="1"/>
</dbReference>
<keyword evidence="3 6" id="KW-0728">SH3 domain</keyword>
<proteinExistence type="inferred from homology"/>
<feature type="domain" description="Guanylate kinase-like" evidence="8">
    <location>
        <begin position="568"/>
        <end position="742"/>
    </location>
</feature>
<evidence type="ECO:0000256" key="5">
    <source>
        <dbReference type="ARBA" id="ARBA00023136"/>
    </source>
</evidence>
<dbReference type="SUPFAM" id="SSF52540">
    <property type="entry name" value="P-loop containing nucleoside triphosphate hydrolases"/>
    <property type="match status" value="1"/>
</dbReference>
<dbReference type="CDD" id="cd06795">
    <property type="entry name" value="PDZ3_Dlg1-2-4-like"/>
    <property type="match status" value="1"/>
</dbReference>
<dbReference type="GO" id="GO:0019901">
    <property type="term" value="F:protein kinase binding"/>
    <property type="evidence" value="ECO:0007669"/>
    <property type="project" value="TreeGrafter"/>
</dbReference>
<feature type="domain" description="PDZ" evidence="9">
    <location>
        <begin position="187"/>
        <end position="274"/>
    </location>
</feature>
<dbReference type="Gene3D" id="3.40.50.300">
    <property type="entry name" value="P-loop containing nucleotide triphosphate hydrolases"/>
    <property type="match status" value="1"/>
</dbReference>
<evidence type="ECO:0000259" key="7">
    <source>
        <dbReference type="PROSITE" id="PS50002"/>
    </source>
</evidence>
<dbReference type="CDD" id="cd06723">
    <property type="entry name" value="PDZ1_Dlg1-2-4-like"/>
    <property type="match status" value="1"/>
</dbReference>
<dbReference type="SMART" id="SM00326">
    <property type="entry name" value="SH3"/>
    <property type="match status" value="1"/>
</dbReference>
<dbReference type="InterPro" id="IPR008144">
    <property type="entry name" value="Guanylate_kin-like_dom"/>
</dbReference>
<comment type="similarity">
    <text evidence="2">Belongs to the MAGUK family.</text>
</comment>
<feature type="domain" description="PDZ" evidence="9">
    <location>
        <begin position="336"/>
        <end position="417"/>
    </location>
</feature>
<dbReference type="InterPro" id="IPR050614">
    <property type="entry name" value="Synaptic_Scaffolding_LAP-MAGUK"/>
</dbReference>
<dbReference type="GO" id="GO:0016323">
    <property type="term" value="C:basolateral plasma membrane"/>
    <property type="evidence" value="ECO:0007669"/>
    <property type="project" value="TreeGrafter"/>
</dbReference>
<dbReference type="GO" id="GO:0099072">
    <property type="term" value="P:regulation of postsynaptic membrane neurotransmitter receptor levels"/>
    <property type="evidence" value="ECO:0007669"/>
    <property type="project" value="TreeGrafter"/>
</dbReference>
<dbReference type="FunFam" id="2.30.30.40:FF:000058">
    <property type="entry name" value="Disks large homolog 1 isoform X1"/>
    <property type="match status" value="1"/>
</dbReference>
<dbReference type="FunFam" id="2.30.42.10:FF:000002">
    <property type="entry name" value="Disks large homolog 4 isoform 2"/>
    <property type="match status" value="1"/>
</dbReference>
<dbReference type="InterPro" id="IPR019590">
    <property type="entry name" value="DLG1_PEST_dom"/>
</dbReference>
<dbReference type="Gene3D" id="3.30.63.10">
    <property type="entry name" value="Guanylate Kinase phosphate binding domain"/>
    <property type="match status" value="1"/>
</dbReference>
<organism evidence="10 11">
    <name type="scientific">Strix occidentalis caurina</name>
    <name type="common">northern spotted owl</name>
    <dbReference type="NCBI Taxonomy" id="311401"/>
    <lineage>
        <taxon>Eukaryota</taxon>
        <taxon>Metazoa</taxon>
        <taxon>Chordata</taxon>
        <taxon>Craniata</taxon>
        <taxon>Vertebrata</taxon>
        <taxon>Euteleostomi</taxon>
        <taxon>Archelosauria</taxon>
        <taxon>Archosauria</taxon>
        <taxon>Dinosauria</taxon>
        <taxon>Saurischia</taxon>
        <taxon>Theropoda</taxon>
        <taxon>Coelurosauria</taxon>
        <taxon>Aves</taxon>
        <taxon>Neognathae</taxon>
        <taxon>Neoaves</taxon>
        <taxon>Telluraves</taxon>
        <taxon>Strigiformes</taxon>
        <taxon>Strigidae</taxon>
        <taxon>Strix</taxon>
    </lineage>
</organism>
<dbReference type="InterPro" id="IPR020590">
    <property type="entry name" value="Guanylate_kinase_CS"/>
</dbReference>
<dbReference type="GO" id="GO:0098839">
    <property type="term" value="C:postsynaptic density membrane"/>
    <property type="evidence" value="ECO:0007669"/>
    <property type="project" value="TreeGrafter"/>
</dbReference>
<sequence>RDCIMSCKYRYQDEDTPPQEHSSPHITNEVTGPELVHVSEKNLSQIENVHGFVSHSHISPVKANPPPVLVNTDSLETPTYVNGTDADYEYEEITLERGNSGLGFSIAGGTDNPHIGDDSSIFITKIIAGGAAAQDGRLRVNDCILRVNEVDVRDVTHSKAVEALKEAGSIVRLYVKRRKPVTEKIVEIKLVKGPKGLGFSIAGGVGNQHIPGDNSIYVTKIIEGGAAHKDGKLQIGDKLLAVNSVCLEEVTHEEAVTALKNTSDFVYLKVAKPTSMFMNDSYAPPDITNSYSQPVDNHISPSAYLGQSLPPASPGRYSPIPKGMLGDDEITREPRKVVLHRGSTGLGFNIVGGEDGEGIFISFILAGGPADLSGELRKGDRIISVNGVDLKAATHEQAAAALKNAGQAVTIVAQYRPEEYSRFEAKIHDLREQMMNSSISSGSGSLRTSQKRSLYVRALFDYDKTKDSGLPSQGLNFKFGDILHVINASDDEWWQARQVTPDGESDEIGVIPSKRRVEKKERARLKTVKFNSKTRGDKGVCLCICILGGQEEYVLSYEPVNQQEVSYTRPVIVLGPMKDRINDDLISEFPDKFGSCVPHTTRPKRDYEVDGRDYHFVTSREQMEKDIQDHKFIEAGQYNNHLYGTSVQSVREVAEKGKHCILDVSGNAIKRLQIAQLYPISIFIKPKTVENIMEMNKRLTEEQARKTFERAMKLEQEFTEHFTGVFCLGLFPCQKVLLLAVK</sequence>
<reference evidence="10" key="2">
    <citation type="submission" date="2025-09" db="UniProtKB">
        <authorList>
            <consortium name="Ensembl"/>
        </authorList>
    </citation>
    <scope>IDENTIFICATION</scope>
</reference>
<dbReference type="Pfam" id="PF00625">
    <property type="entry name" value="Guanylate_kin"/>
    <property type="match status" value="1"/>
</dbReference>
<evidence type="ECO:0000256" key="4">
    <source>
        <dbReference type="ARBA" id="ARBA00022737"/>
    </source>
</evidence>
<dbReference type="FunFam" id="2.30.30.40:FF:000008">
    <property type="entry name" value="Disks large homolog 1 isoform 2"/>
    <property type="match status" value="1"/>
</dbReference>
<keyword evidence="5" id="KW-0472">Membrane</keyword>
<dbReference type="InterPro" id="IPR036034">
    <property type="entry name" value="PDZ_sf"/>
</dbReference>
<dbReference type="AlphaFoldDB" id="A0A8D0FW22"/>
<dbReference type="Gene3D" id="2.30.30.40">
    <property type="entry name" value="SH3 Domains"/>
    <property type="match status" value="1"/>
</dbReference>
<reference evidence="10" key="1">
    <citation type="submission" date="2025-08" db="UniProtKB">
        <authorList>
            <consortium name="Ensembl"/>
        </authorList>
    </citation>
    <scope>IDENTIFICATION</scope>
</reference>
<evidence type="ECO:0000256" key="2">
    <source>
        <dbReference type="ARBA" id="ARBA00007014"/>
    </source>
</evidence>
<dbReference type="InterPro" id="IPR016313">
    <property type="entry name" value="DLG1-like"/>
</dbReference>
<dbReference type="InterPro" id="IPR008145">
    <property type="entry name" value="GK/Ca_channel_bsu"/>
</dbReference>
<dbReference type="InterPro" id="IPR027417">
    <property type="entry name" value="P-loop_NTPase"/>
</dbReference>
<evidence type="ECO:0000256" key="6">
    <source>
        <dbReference type="PROSITE-ProRule" id="PRU00192"/>
    </source>
</evidence>
<dbReference type="FunFam" id="2.30.42.10:FF:000049">
    <property type="entry name" value="disks large homolog 1 isoform X1"/>
    <property type="match status" value="1"/>
</dbReference>
<dbReference type="GO" id="GO:0098609">
    <property type="term" value="P:cell-cell adhesion"/>
    <property type="evidence" value="ECO:0007669"/>
    <property type="project" value="TreeGrafter"/>
</dbReference>
<dbReference type="GO" id="GO:0097120">
    <property type="term" value="P:receptor localization to synapse"/>
    <property type="evidence" value="ECO:0007669"/>
    <property type="project" value="TreeGrafter"/>
</dbReference>
<name>A0A8D0FW22_STROC</name>
<dbReference type="Proteomes" id="UP000694551">
    <property type="component" value="Unplaced"/>
</dbReference>
<accession>A0A8D0FW22</accession>
<dbReference type="InterPro" id="IPR036028">
    <property type="entry name" value="SH3-like_dom_sf"/>
</dbReference>
<dbReference type="FunFam" id="3.30.63.10:FF:000001">
    <property type="entry name" value="Disks large homolog 1 isoform 2"/>
    <property type="match status" value="1"/>
</dbReference>
<dbReference type="GO" id="GO:0007268">
    <property type="term" value="P:chemical synaptic transmission"/>
    <property type="evidence" value="ECO:0007669"/>
    <property type="project" value="InterPro"/>
</dbReference>
<dbReference type="PANTHER" id="PTHR23119">
    <property type="entry name" value="DISCS LARGE"/>
    <property type="match status" value="1"/>
</dbReference>
<dbReference type="SMART" id="SM00072">
    <property type="entry name" value="GuKc"/>
    <property type="match status" value="1"/>
</dbReference>
<feature type="domain" description="SH3" evidence="7">
    <location>
        <begin position="451"/>
        <end position="521"/>
    </location>
</feature>
<dbReference type="Gene3D" id="2.30.42.10">
    <property type="match status" value="3"/>
</dbReference>
<dbReference type="SMART" id="SM00228">
    <property type="entry name" value="PDZ"/>
    <property type="match status" value="3"/>
</dbReference>
<dbReference type="FunFam" id="2.30.42.10:FF:000001">
    <property type="entry name" value="Disks large homolog 1 isoform 2"/>
    <property type="match status" value="1"/>
</dbReference>
<dbReference type="GO" id="GO:0031594">
    <property type="term" value="C:neuromuscular junction"/>
    <property type="evidence" value="ECO:0007669"/>
    <property type="project" value="InterPro"/>
</dbReference>
<dbReference type="FunFam" id="3.40.50.300:FF:001402">
    <property type="entry name" value="Discs, large homolog 3 (Drosophila)"/>
    <property type="match status" value="1"/>
</dbReference>
<dbReference type="InterPro" id="IPR001478">
    <property type="entry name" value="PDZ"/>
</dbReference>
<dbReference type="PROSITE" id="PS50052">
    <property type="entry name" value="GUANYLATE_KINASE_2"/>
    <property type="match status" value="1"/>
</dbReference>